<dbReference type="STRING" id="1229512.BPAA_224"/>
<proteinExistence type="predicted"/>
<protein>
    <submittedName>
        <fullName evidence="1">Uncharacterized protein</fullName>
    </submittedName>
</protein>
<reference evidence="1 2" key="1">
    <citation type="journal article" date="2013" name="Biol. Lett.">
        <title>Maintenance of essential amino acid synthesis pathways in the Blattabacterium cuenoti symbiont of a wood-feeding cockroach.</title>
        <authorList>
            <person name="Tokuda G."/>
            <person name="Elbourne L.D.H."/>
            <person name="Kinjo Y."/>
            <person name="Saitoh S."/>
            <person name="Sabree Z."/>
            <person name="Hojo M."/>
            <person name="Yamada A."/>
            <person name="Hayashi Y."/>
            <person name="Shigenobu S."/>
            <person name="Bandi C."/>
            <person name="Paulsen I.T."/>
            <person name="Watanabe H."/>
            <person name="Lo N."/>
        </authorList>
    </citation>
    <scope>NUCLEOTIDE SEQUENCE [LARGE SCALE GENOMIC DNA]</scope>
    <source>
        <strain evidence="1 2">BPAA</strain>
    </source>
</reference>
<gene>
    <name evidence="1" type="ORF">BPAA_224</name>
</gene>
<dbReference type="PATRIC" id="fig|1229512.3.peg.220"/>
<dbReference type="eggNOG" id="COG4206">
    <property type="taxonomic scope" value="Bacteria"/>
</dbReference>
<evidence type="ECO:0000313" key="1">
    <source>
        <dbReference type="EMBL" id="BAM99520.1"/>
    </source>
</evidence>
<dbReference type="Proteomes" id="UP000011815">
    <property type="component" value="Chromosome"/>
</dbReference>
<name>M4ZTE4_9FLAO</name>
<accession>M4ZTE4</accession>
<dbReference type="HOGENOM" id="CLU_489729_0_0_10"/>
<dbReference type="KEGG" id="blp:BPAA_224"/>
<dbReference type="AlphaFoldDB" id="M4ZTE4"/>
<dbReference type="EMBL" id="AP012548">
    <property type="protein sequence ID" value="BAM99520.1"/>
    <property type="molecule type" value="Genomic_DNA"/>
</dbReference>
<dbReference type="Pfam" id="PF14121">
    <property type="entry name" value="Porin_10"/>
    <property type="match status" value="1"/>
</dbReference>
<sequence>MEEKMMKIHIDEKKTENMEFYHPTYQDYKFWTEEKDLKKCFLEKSFSIKKYHSHNFLKSDEIGLFHNNGKDFFIPNNEKLIIENFNEKMPKKMFFFKDPFFYREKIQYFDVKTPTSEILYINDFLKKEKTLGVFFSQSFNDKINYSIDYRNFHLHNEPDLKENKDLILTTFNFQDNHSDYNYKSWGHYLFQTFDTEEKEEIPKWNIRNYKNDFLSHKKLIHSRFYISFIQKIFDFKEKNRSFFLKTYMEYEKYFKNHSFQNFQKKINHFYLRNGLFLIFNQKKTHIEIGSIFDRIHYQLFNNKNYSKNKDINGLSIQTKIHYPINNIFEFYSNGKWIVKNNNFKESYFQTNVMLHAFLFPKFEMLTQLSIDENDNGIYNNFIPIYVLKENKDCYNNYYNYERKKTINFSLNFDEEKYYISFYVSRLNHFFKHQEKKMEKFFLYGFNMKTTHDIWKFQLNNILLYQKYNSDSLIFSIPNFLSRSTILYQNSYFHKALFIQTGFSFHYFSKFFYQEENYPFDSKSFFFEKECISPNQIGGIPFVDYFFNFKIYRTMFYFKIQNIGFYDIYNPHDNKLVIKTGLLWNLFT</sequence>
<organism evidence="1 2">
    <name type="scientific">Blattabacterium cuenoti BPAA</name>
    <dbReference type="NCBI Taxonomy" id="1229512"/>
    <lineage>
        <taxon>Bacteria</taxon>
        <taxon>Pseudomonadati</taxon>
        <taxon>Bacteroidota</taxon>
        <taxon>Flavobacteriia</taxon>
        <taxon>Flavobacteriales</taxon>
        <taxon>Blattabacteriaceae</taxon>
        <taxon>Blattabacterium</taxon>
    </lineage>
</organism>
<dbReference type="InterPro" id="IPR025631">
    <property type="entry name" value="Porin_10"/>
</dbReference>
<evidence type="ECO:0000313" key="2">
    <source>
        <dbReference type="Proteomes" id="UP000011815"/>
    </source>
</evidence>